<keyword evidence="2" id="KW-1185">Reference proteome</keyword>
<evidence type="ECO:0000313" key="2">
    <source>
        <dbReference type="Proteomes" id="UP001147733"/>
    </source>
</evidence>
<dbReference type="EMBL" id="JAPQKT010000008">
    <property type="protein sequence ID" value="KAJ5222324.1"/>
    <property type="molecule type" value="Genomic_DNA"/>
</dbReference>
<dbReference type="AlphaFoldDB" id="A0A9W9NPE9"/>
<comment type="caution">
    <text evidence="1">The sequence shown here is derived from an EMBL/GenBank/DDBJ whole genome shotgun (WGS) entry which is preliminary data.</text>
</comment>
<dbReference type="RefSeq" id="XP_056497247.1">
    <property type="nucleotide sequence ID" value="XM_056647482.1"/>
</dbReference>
<reference evidence="1" key="2">
    <citation type="journal article" date="2023" name="IMA Fungus">
        <title>Comparative genomic study of the Penicillium genus elucidates a diverse pangenome and 15 lateral gene transfer events.</title>
        <authorList>
            <person name="Petersen C."/>
            <person name="Sorensen T."/>
            <person name="Nielsen M.R."/>
            <person name="Sondergaard T.E."/>
            <person name="Sorensen J.L."/>
            <person name="Fitzpatrick D.A."/>
            <person name="Frisvad J.C."/>
            <person name="Nielsen K.L."/>
        </authorList>
    </citation>
    <scope>NUCLEOTIDE SEQUENCE</scope>
    <source>
        <strain evidence="1">IBT 23319</strain>
    </source>
</reference>
<accession>A0A9W9NPE9</accession>
<reference evidence="1" key="1">
    <citation type="submission" date="2022-11" db="EMBL/GenBank/DDBJ databases">
        <authorList>
            <person name="Petersen C."/>
        </authorList>
    </citation>
    <scope>NUCLEOTIDE SEQUENCE</scope>
    <source>
        <strain evidence="1">IBT 23319</strain>
    </source>
</reference>
<sequence>MMDEGYEKKGEELWDLSILVEVNRDTWTIILYLITNPNYQGAERSPLLTPKSHPERSKLQELIHLQELAGYWKWTEYLLQKVALDVKRTQRDLEIQYKSLEGDSMSIWNRRYFTYILATILVGQYFENELDESRDIWELVKEKADIWVQDTTKILAESQQILLQQLIDGVLARAWA</sequence>
<proteinExistence type="predicted"/>
<evidence type="ECO:0000313" key="1">
    <source>
        <dbReference type="EMBL" id="KAJ5222324.1"/>
    </source>
</evidence>
<dbReference type="GeneID" id="81386649"/>
<protein>
    <submittedName>
        <fullName evidence="1">Uncharacterized protein</fullName>
    </submittedName>
</protein>
<organism evidence="1 2">
    <name type="scientific">Penicillium citrinum</name>
    <dbReference type="NCBI Taxonomy" id="5077"/>
    <lineage>
        <taxon>Eukaryota</taxon>
        <taxon>Fungi</taxon>
        <taxon>Dikarya</taxon>
        <taxon>Ascomycota</taxon>
        <taxon>Pezizomycotina</taxon>
        <taxon>Eurotiomycetes</taxon>
        <taxon>Eurotiomycetidae</taxon>
        <taxon>Eurotiales</taxon>
        <taxon>Aspergillaceae</taxon>
        <taxon>Penicillium</taxon>
    </lineage>
</organism>
<dbReference type="Proteomes" id="UP001147733">
    <property type="component" value="Unassembled WGS sequence"/>
</dbReference>
<name>A0A9W9NPE9_PENCI</name>
<dbReference type="OrthoDB" id="4369289at2759"/>
<gene>
    <name evidence="1" type="ORF">N7469_008564</name>
</gene>